<gene>
    <name evidence="2" type="ORF">GDO81_007824</name>
</gene>
<dbReference type="SUPFAM" id="SSF52113">
    <property type="entry name" value="BRCT domain"/>
    <property type="match status" value="1"/>
</dbReference>
<protein>
    <recommendedName>
        <fullName evidence="1">BRCT domain-containing protein</fullName>
    </recommendedName>
</protein>
<keyword evidence="3" id="KW-1185">Reference proteome</keyword>
<dbReference type="Pfam" id="PF16589">
    <property type="entry name" value="BRCT_2"/>
    <property type="match status" value="1"/>
</dbReference>
<name>A0AAV7CAY3_ENGPU</name>
<dbReference type="Gene3D" id="3.40.50.10190">
    <property type="entry name" value="BRCT domain"/>
    <property type="match status" value="1"/>
</dbReference>
<proteinExistence type="predicted"/>
<accession>A0AAV7CAY3</accession>
<dbReference type="Proteomes" id="UP000824782">
    <property type="component" value="Unassembled WGS sequence"/>
</dbReference>
<dbReference type="EMBL" id="WNYA01000003">
    <property type="protein sequence ID" value="KAG8581835.1"/>
    <property type="molecule type" value="Genomic_DNA"/>
</dbReference>
<feature type="domain" description="BRCT" evidence="1">
    <location>
        <begin position="26"/>
        <end position="108"/>
    </location>
</feature>
<dbReference type="GO" id="GO:0000278">
    <property type="term" value="P:mitotic cell cycle"/>
    <property type="evidence" value="ECO:0007669"/>
    <property type="project" value="TreeGrafter"/>
</dbReference>
<dbReference type="InterPro" id="IPR022047">
    <property type="entry name" value="Microcephalin-like"/>
</dbReference>
<evidence type="ECO:0000313" key="2">
    <source>
        <dbReference type="EMBL" id="KAG8581835.1"/>
    </source>
</evidence>
<dbReference type="CDD" id="cd17751">
    <property type="entry name" value="BRCT_microcephalin_rpt3"/>
    <property type="match status" value="1"/>
</dbReference>
<dbReference type="InterPro" id="IPR036420">
    <property type="entry name" value="BRCT_dom_sf"/>
</dbReference>
<sequence length="110" mass="12388">MRISVRLHPFALHSIFLAVIGEIGEYRHDLFSSVPTIYVSPNSQPSCDKLSEVVQLCGGKVCKTLRPAKICIGMFTGKRPPDLECVSEKWLLDSITQHKLLPLQNYLLLH</sequence>
<dbReference type="PANTHER" id="PTHR14625">
    <property type="entry name" value="MICROCEPHALIN"/>
    <property type="match status" value="1"/>
</dbReference>
<comment type="caution">
    <text evidence="2">The sequence shown here is derived from an EMBL/GenBank/DDBJ whole genome shotgun (WGS) entry which is preliminary data.</text>
</comment>
<dbReference type="AlphaFoldDB" id="A0AAV7CAY3"/>
<dbReference type="InterPro" id="IPR001357">
    <property type="entry name" value="BRCT_dom"/>
</dbReference>
<organism evidence="2 3">
    <name type="scientific">Engystomops pustulosus</name>
    <name type="common">Tungara frog</name>
    <name type="synonym">Physalaemus pustulosus</name>
    <dbReference type="NCBI Taxonomy" id="76066"/>
    <lineage>
        <taxon>Eukaryota</taxon>
        <taxon>Metazoa</taxon>
        <taxon>Chordata</taxon>
        <taxon>Craniata</taxon>
        <taxon>Vertebrata</taxon>
        <taxon>Euteleostomi</taxon>
        <taxon>Amphibia</taxon>
        <taxon>Batrachia</taxon>
        <taxon>Anura</taxon>
        <taxon>Neobatrachia</taxon>
        <taxon>Hyloidea</taxon>
        <taxon>Leptodactylidae</taxon>
        <taxon>Leiuperinae</taxon>
        <taxon>Engystomops</taxon>
    </lineage>
</organism>
<evidence type="ECO:0000313" key="3">
    <source>
        <dbReference type="Proteomes" id="UP000824782"/>
    </source>
</evidence>
<reference evidence="2" key="1">
    <citation type="thesis" date="2020" institute="ProQuest LLC" country="789 East Eisenhower Parkway, Ann Arbor, MI, USA">
        <title>Comparative Genomics and Chromosome Evolution.</title>
        <authorList>
            <person name="Mudd A.B."/>
        </authorList>
    </citation>
    <scope>NUCLEOTIDE SEQUENCE</scope>
    <source>
        <strain evidence="2">237g6f4</strain>
        <tissue evidence="2">Blood</tissue>
    </source>
</reference>
<dbReference type="PANTHER" id="PTHR14625:SF3">
    <property type="entry name" value="MICROCEPHALIN"/>
    <property type="match status" value="1"/>
</dbReference>
<evidence type="ECO:0000259" key="1">
    <source>
        <dbReference type="PROSITE" id="PS50172"/>
    </source>
</evidence>
<dbReference type="PROSITE" id="PS50172">
    <property type="entry name" value="BRCT"/>
    <property type="match status" value="1"/>
</dbReference>